<gene>
    <name evidence="2" type="ORF">ACFO4N_08500</name>
</gene>
<dbReference type="Proteomes" id="UP001596022">
    <property type="component" value="Unassembled WGS sequence"/>
</dbReference>
<sequence length="272" mass="30203">MDQLKQQVNDFIREAGGTWGISLIDLDHDQSWAMNGDERFTAASVIKVPIMAAVFAGAHRGDFRLTDLIELKRDDQVDGSGVLQHMTPGIKLPIYDYIYLMIIQSDNTATNILIDLVGVEAVQSAMRELGMTKSVFYNKLCIVPVKTPARNALTASDVGECLKRLAKAEYVSLYACEQMISMMKDQQYRDCLPSNLPEEDSEIVGTKADWEVANKTGWVSGIQHDAAIFYVGNRTMVVVTLSKGCQPQTARAAMGKIGRAVYEYLKNTQHEV</sequence>
<proteinExistence type="predicted"/>
<dbReference type="RefSeq" id="WP_376845864.1">
    <property type="nucleotide sequence ID" value="NZ_JBHSFW010000003.1"/>
</dbReference>
<dbReference type="Pfam" id="PF13354">
    <property type="entry name" value="Beta-lactamase2"/>
    <property type="match status" value="1"/>
</dbReference>
<evidence type="ECO:0000313" key="2">
    <source>
        <dbReference type="EMBL" id="MFC4618777.1"/>
    </source>
</evidence>
<reference evidence="3" key="1">
    <citation type="journal article" date="2019" name="Int. J. Syst. Evol. Microbiol.">
        <title>The Global Catalogue of Microorganisms (GCM) 10K type strain sequencing project: providing services to taxonomists for standard genome sequencing and annotation.</title>
        <authorList>
            <consortium name="The Broad Institute Genomics Platform"/>
            <consortium name="The Broad Institute Genome Sequencing Center for Infectious Disease"/>
            <person name="Wu L."/>
            <person name="Ma J."/>
        </authorList>
    </citation>
    <scope>NUCLEOTIDE SEQUENCE [LARGE SCALE GENOMIC DNA]</scope>
    <source>
        <strain evidence="3">CGMCC 1.16306</strain>
    </source>
</reference>
<dbReference type="Gene3D" id="3.40.710.10">
    <property type="entry name" value="DD-peptidase/beta-lactamase superfamily"/>
    <property type="match status" value="2"/>
</dbReference>
<dbReference type="PANTHER" id="PTHR35333:SF3">
    <property type="entry name" value="BETA-LACTAMASE-TYPE TRANSPEPTIDASE FOLD CONTAINING PROTEIN"/>
    <property type="match status" value="1"/>
</dbReference>
<dbReference type="SUPFAM" id="SSF56601">
    <property type="entry name" value="beta-lactamase/transpeptidase-like"/>
    <property type="match status" value="1"/>
</dbReference>
<dbReference type="InterPro" id="IPR000871">
    <property type="entry name" value="Beta-lactam_class-A"/>
</dbReference>
<dbReference type="InterPro" id="IPR045155">
    <property type="entry name" value="Beta-lactam_cat"/>
</dbReference>
<evidence type="ECO:0000313" key="3">
    <source>
        <dbReference type="Proteomes" id="UP001596022"/>
    </source>
</evidence>
<feature type="domain" description="Beta-lactamase class A catalytic" evidence="1">
    <location>
        <begin position="20"/>
        <end position="240"/>
    </location>
</feature>
<name>A0ABV9GNI4_9BACL</name>
<organism evidence="2 3">
    <name type="scientific">Camelliibacillus cellulosilyticus</name>
    <dbReference type="NCBI Taxonomy" id="2174486"/>
    <lineage>
        <taxon>Bacteria</taxon>
        <taxon>Bacillati</taxon>
        <taxon>Bacillota</taxon>
        <taxon>Bacilli</taxon>
        <taxon>Bacillales</taxon>
        <taxon>Sporolactobacillaceae</taxon>
        <taxon>Camelliibacillus</taxon>
    </lineage>
</organism>
<comment type="caution">
    <text evidence="2">The sequence shown here is derived from an EMBL/GenBank/DDBJ whole genome shotgun (WGS) entry which is preliminary data.</text>
</comment>
<accession>A0ABV9GNI4</accession>
<dbReference type="PRINTS" id="PR00118">
    <property type="entry name" value="BLACTAMASEA"/>
</dbReference>
<dbReference type="PANTHER" id="PTHR35333">
    <property type="entry name" value="BETA-LACTAMASE"/>
    <property type="match status" value="1"/>
</dbReference>
<dbReference type="GO" id="GO:0016787">
    <property type="term" value="F:hydrolase activity"/>
    <property type="evidence" value="ECO:0007669"/>
    <property type="project" value="UniProtKB-KW"/>
</dbReference>
<keyword evidence="2" id="KW-0378">Hydrolase</keyword>
<dbReference type="InterPro" id="IPR012338">
    <property type="entry name" value="Beta-lactam/transpept-like"/>
</dbReference>
<dbReference type="EMBL" id="JBHSFW010000003">
    <property type="protein sequence ID" value="MFC4618777.1"/>
    <property type="molecule type" value="Genomic_DNA"/>
</dbReference>
<evidence type="ECO:0000259" key="1">
    <source>
        <dbReference type="Pfam" id="PF13354"/>
    </source>
</evidence>
<keyword evidence="3" id="KW-1185">Reference proteome</keyword>
<protein>
    <submittedName>
        <fullName evidence="2">Serine hydrolase</fullName>
    </submittedName>
</protein>